<keyword evidence="6" id="KW-1185">Reference proteome</keyword>
<evidence type="ECO:0000313" key="5">
    <source>
        <dbReference type="EMBL" id="GMJ06562.1"/>
    </source>
</evidence>
<proteinExistence type="predicted"/>
<dbReference type="Pfam" id="PF05199">
    <property type="entry name" value="GMC_oxred_C"/>
    <property type="match status" value="1"/>
</dbReference>
<feature type="domain" description="Glucose-methanol-choline oxidoreductase C-terminal" evidence="4">
    <location>
        <begin position="32"/>
        <end position="176"/>
    </location>
</feature>
<keyword evidence="2" id="KW-0285">Flavoprotein</keyword>
<reference evidence="5" key="1">
    <citation type="submission" date="2023-05" db="EMBL/GenBank/DDBJ databases">
        <title>Genome and transcriptome analyses reveal genes involved in the formation of fine ridges on petal epidermal cells in Hibiscus trionum.</title>
        <authorList>
            <person name="Koshimizu S."/>
            <person name="Masuda S."/>
            <person name="Ishii T."/>
            <person name="Shirasu K."/>
            <person name="Hoshino A."/>
            <person name="Arita M."/>
        </authorList>
    </citation>
    <scope>NUCLEOTIDE SEQUENCE</scope>
    <source>
        <strain evidence="5">Hamamatsu line</strain>
    </source>
</reference>
<protein>
    <recommendedName>
        <fullName evidence="4">Glucose-methanol-choline oxidoreductase C-terminal domain-containing protein</fullName>
    </recommendedName>
</protein>
<dbReference type="Proteomes" id="UP001165190">
    <property type="component" value="Unassembled WGS sequence"/>
</dbReference>
<dbReference type="GO" id="GO:0016614">
    <property type="term" value="F:oxidoreductase activity, acting on CH-OH group of donors"/>
    <property type="evidence" value="ECO:0007669"/>
    <property type="project" value="InterPro"/>
</dbReference>
<evidence type="ECO:0000313" key="6">
    <source>
        <dbReference type="Proteomes" id="UP001165190"/>
    </source>
</evidence>
<dbReference type="SUPFAM" id="SSF54373">
    <property type="entry name" value="FAD-linked reductases, C-terminal domain"/>
    <property type="match status" value="1"/>
</dbReference>
<keyword evidence="3" id="KW-0274">FAD</keyword>
<dbReference type="PANTHER" id="PTHR45968">
    <property type="entry name" value="OSJNBA0019K04.7 PROTEIN"/>
    <property type="match status" value="1"/>
</dbReference>
<organism evidence="5 6">
    <name type="scientific">Hibiscus trionum</name>
    <name type="common">Flower of an hour</name>
    <dbReference type="NCBI Taxonomy" id="183268"/>
    <lineage>
        <taxon>Eukaryota</taxon>
        <taxon>Viridiplantae</taxon>
        <taxon>Streptophyta</taxon>
        <taxon>Embryophyta</taxon>
        <taxon>Tracheophyta</taxon>
        <taxon>Spermatophyta</taxon>
        <taxon>Magnoliopsida</taxon>
        <taxon>eudicotyledons</taxon>
        <taxon>Gunneridae</taxon>
        <taxon>Pentapetalae</taxon>
        <taxon>rosids</taxon>
        <taxon>malvids</taxon>
        <taxon>Malvales</taxon>
        <taxon>Malvaceae</taxon>
        <taxon>Malvoideae</taxon>
        <taxon>Hibiscus</taxon>
    </lineage>
</organism>
<evidence type="ECO:0000256" key="3">
    <source>
        <dbReference type="ARBA" id="ARBA00022827"/>
    </source>
</evidence>
<dbReference type="PANTHER" id="PTHR45968:SF31">
    <property type="entry name" value="GLUCOSE-METHANOL-CHOLINE (GMC) OXIDOREDUCTASE FAMILY PROTEIN"/>
    <property type="match status" value="1"/>
</dbReference>
<sequence>MVVVWFGLQLCMCITKQTRLQGGLIVQKTGRPRSTGYVELRSTNPKETPKVTFNYFKDPEDVRKCVQGMQTVLNLVNSYSFSRFRYPMISTQQLLNMVVRIPSNLRPKHSNTATSLEQFCIDTAITFWHFHGSCQVGKVVDRDYKVLGVDSLRVIDASTFHATPGTNPQATVMMLGRLMGVRILKDRPSRKN</sequence>
<dbReference type="InterPro" id="IPR051871">
    <property type="entry name" value="GMC_Oxidoreductase-Related"/>
</dbReference>
<comment type="cofactor">
    <cofactor evidence="1">
        <name>FAD</name>
        <dbReference type="ChEBI" id="CHEBI:57692"/>
    </cofactor>
</comment>
<accession>A0A9W7J208</accession>
<dbReference type="EMBL" id="BSYR01000045">
    <property type="protein sequence ID" value="GMJ06562.1"/>
    <property type="molecule type" value="Genomic_DNA"/>
</dbReference>
<evidence type="ECO:0000256" key="1">
    <source>
        <dbReference type="ARBA" id="ARBA00001974"/>
    </source>
</evidence>
<dbReference type="Gene3D" id="3.50.50.60">
    <property type="entry name" value="FAD/NAD(P)-binding domain"/>
    <property type="match status" value="1"/>
</dbReference>
<dbReference type="InterPro" id="IPR007867">
    <property type="entry name" value="GMC_OxRtase_C"/>
</dbReference>
<dbReference type="InterPro" id="IPR036188">
    <property type="entry name" value="FAD/NAD-bd_sf"/>
</dbReference>
<dbReference type="AlphaFoldDB" id="A0A9W7J208"/>
<evidence type="ECO:0000259" key="4">
    <source>
        <dbReference type="Pfam" id="PF05199"/>
    </source>
</evidence>
<comment type="caution">
    <text evidence="5">The sequence shown here is derived from an EMBL/GenBank/DDBJ whole genome shotgun (WGS) entry which is preliminary data.</text>
</comment>
<dbReference type="SUPFAM" id="SSF51905">
    <property type="entry name" value="FAD/NAD(P)-binding domain"/>
    <property type="match status" value="1"/>
</dbReference>
<dbReference type="Gene3D" id="3.30.410.40">
    <property type="match status" value="1"/>
</dbReference>
<gene>
    <name evidence="5" type="ORF">HRI_004325400</name>
</gene>
<evidence type="ECO:0000256" key="2">
    <source>
        <dbReference type="ARBA" id="ARBA00022630"/>
    </source>
</evidence>
<dbReference type="OrthoDB" id="269227at2759"/>
<name>A0A9W7J208_HIBTR</name>